<dbReference type="GO" id="GO:0031267">
    <property type="term" value="F:small GTPase binding"/>
    <property type="evidence" value="ECO:0007669"/>
    <property type="project" value="InterPro"/>
</dbReference>
<feature type="domain" description="Yip1" evidence="7">
    <location>
        <begin position="38"/>
        <end position="165"/>
    </location>
</feature>
<evidence type="ECO:0000256" key="6">
    <source>
        <dbReference type="RuleBase" id="RU361264"/>
    </source>
</evidence>
<feature type="non-terminal residue" evidence="8">
    <location>
        <position position="1"/>
    </location>
</feature>
<evidence type="ECO:0000313" key="8">
    <source>
        <dbReference type="EMBL" id="KXN68580.1"/>
    </source>
</evidence>
<comment type="subcellular location">
    <subcellularLocation>
        <location evidence="6">Golgi apparatus membrane</location>
        <topology evidence="6">Multi-pass membrane protein</topology>
    </subcellularLocation>
    <subcellularLocation>
        <location evidence="1">Membrane</location>
        <topology evidence="1">Multi-pass membrane protein</topology>
    </subcellularLocation>
</comment>
<organism evidence="8 9">
    <name type="scientific">Conidiobolus coronatus (strain ATCC 28846 / CBS 209.66 / NRRL 28638)</name>
    <name type="common">Delacroixia coronata</name>
    <dbReference type="NCBI Taxonomy" id="796925"/>
    <lineage>
        <taxon>Eukaryota</taxon>
        <taxon>Fungi</taxon>
        <taxon>Fungi incertae sedis</taxon>
        <taxon>Zoopagomycota</taxon>
        <taxon>Entomophthoromycotina</taxon>
        <taxon>Entomophthoromycetes</taxon>
        <taxon>Entomophthorales</taxon>
        <taxon>Ancylistaceae</taxon>
        <taxon>Conidiobolus</taxon>
    </lineage>
</organism>
<dbReference type="InterPro" id="IPR006977">
    <property type="entry name" value="Yip1_dom"/>
</dbReference>
<dbReference type="EMBL" id="KQ964570">
    <property type="protein sequence ID" value="KXN68580.1"/>
    <property type="molecule type" value="Genomic_DNA"/>
</dbReference>
<keyword evidence="4 6" id="KW-1133">Transmembrane helix</keyword>
<reference evidence="8 9" key="1">
    <citation type="journal article" date="2015" name="Genome Biol. Evol.">
        <title>Phylogenomic analyses indicate that early fungi evolved digesting cell walls of algal ancestors of land plants.</title>
        <authorList>
            <person name="Chang Y."/>
            <person name="Wang S."/>
            <person name="Sekimoto S."/>
            <person name="Aerts A.L."/>
            <person name="Choi C."/>
            <person name="Clum A."/>
            <person name="LaButti K.M."/>
            <person name="Lindquist E.A."/>
            <person name="Yee Ngan C."/>
            <person name="Ohm R.A."/>
            <person name="Salamov A.A."/>
            <person name="Grigoriev I.V."/>
            <person name="Spatafora J.W."/>
            <person name="Berbee M.L."/>
        </authorList>
    </citation>
    <scope>NUCLEOTIDE SEQUENCE [LARGE SCALE GENOMIC DNA]</scope>
    <source>
        <strain evidence="8 9">NRRL 28638</strain>
    </source>
</reference>
<dbReference type="STRING" id="796925.A0A137P0G1"/>
<evidence type="ECO:0000259" key="7">
    <source>
        <dbReference type="Pfam" id="PF04893"/>
    </source>
</evidence>
<dbReference type="GO" id="GO:0000139">
    <property type="term" value="C:Golgi membrane"/>
    <property type="evidence" value="ECO:0007669"/>
    <property type="project" value="UniProtKB-SubCell"/>
</dbReference>
<dbReference type="GO" id="GO:0016192">
    <property type="term" value="P:vesicle-mediated transport"/>
    <property type="evidence" value="ECO:0007669"/>
    <property type="project" value="InterPro"/>
</dbReference>
<accession>A0A137P0G1</accession>
<dbReference type="AlphaFoldDB" id="A0A137P0G1"/>
<dbReference type="OrthoDB" id="10256463at2759"/>
<evidence type="ECO:0000256" key="5">
    <source>
        <dbReference type="ARBA" id="ARBA00023136"/>
    </source>
</evidence>
<sequence length="175" mass="20251">EATDKNLSRFSFFKLSNYSKYFDVDTQDVTTRMLKSVNPRGNFVETIQLKPDLYGPFWIPTTLIFLLFIVQSVRSDTTAYKELSVAAFSVYFYVYCSPVLLWGVSKYFELQPNLLEFLTFYGYSLTVWIPAILLCVVHIEAVDWLALFIACGSSGYFMFKCLDNTLYASNNKMNR</sequence>
<feature type="transmembrane region" description="Helical" evidence="6">
    <location>
        <begin position="53"/>
        <end position="73"/>
    </location>
</feature>
<gene>
    <name evidence="8" type="ORF">CONCODRAFT_28096</name>
</gene>
<proteinExistence type="inferred from homology"/>
<keyword evidence="9" id="KW-1185">Reference proteome</keyword>
<evidence type="ECO:0000313" key="9">
    <source>
        <dbReference type="Proteomes" id="UP000070444"/>
    </source>
</evidence>
<evidence type="ECO:0000256" key="2">
    <source>
        <dbReference type="ARBA" id="ARBA00010596"/>
    </source>
</evidence>
<dbReference type="PANTHER" id="PTHR12822:SF2">
    <property type="entry name" value="PROTEIN YIPF"/>
    <property type="match status" value="1"/>
</dbReference>
<evidence type="ECO:0000256" key="3">
    <source>
        <dbReference type="ARBA" id="ARBA00022692"/>
    </source>
</evidence>
<feature type="transmembrane region" description="Helical" evidence="6">
    <location>
        <begin position="85"/>
        <end position="105"/>
    </location>
</feature>
<comment type="similarity">
    <text evidence="2 6">Belongs to the YIP1 family.</text>
</comment>
<evidence type="ECO:0000256" key="1">
    <source>
        <dbReference type="ARBA" id="ARBA00004141"/>
    </source>
</evidence>
<feature type="transmembrane region" description="Helical" evidence="6">
    <location>
        <begin position="125"/>
        <end position="150"/>
    </location>
</feature>
<dbReference type="InterPro" id="IPR039765">
    <property type="entry name" value="Yip5/YIPF1/YIPF2"/>
</dbReference>
<dbReference type="PANTHER" id="PTHR12822">
    <property type="entry name" value="PROTEIN YIPF"/>
    <property type="match status" value="1"/>
</dbReference>
<dbReference type="Pfam" id="PF04893">
    <property type="entry name" value="Yip1"/>
    <property type="match status" value="1"/>
</dbReference>
<feature type="non-terminal residue" evidence="8">
    <location>
        <position position="175"/>
    </location>
</feature>
<evidence type="ECO:0000256" key="4">
    <source>
        <dbReference type="ARBA" id="ARBA00022989"/>
    </source>
</evidence>
<dbReference type="Proteomes" id="UP000070444">
    <property type="component" value="Unassembled WGS sequence"/>
</dbReference>
<keyword evidence="3 6" id="KW-0812">Transmembrane</keyword>
<comment type="caution">
    <text evidence="6">Lacks conserved residue(s) required for the propagation of feature annotation.</text>
</comment>
<keyword evidence="5 6" id="KW-0472">Membrane</keyword>
<protein>
    <recommendedName>
        <fullName evidence="6">Protein YIP</fullName>
    </recommendedName>
</protein>
<name>A0A137P0G1_CONC2</name>